<dbReference type="Pfam" id="PF01425">
    <property type="entry name" value="Amidase"/>
    <property type="match status" value="1"/>
</dbReference>
<comment type="catalytic activity">
    <reaction evidence="1">
        <text>a monocarboxylic acid amide + H2O = a monocarboxylate + NH4(+)</text>
        <dbReference type="Rhea" id="RHEA:12020"/>
        <dbReference type="ChEBI" id="CHEBI:15377"/>
        <dbReference type="ChEBI" id="CHEBI:28938"/>
        <dbReference type="ChEBI" id="CHEBI:35757"/>
        <dbReference type="ChEBI" id="CHEBI:83628"/>
        <dbReference type="EC" id="3.5.1.4"/>
    </reaction>
</comment>
<evidence type="ECO:0000256" key="2">
    <source>
        <dbReference type="ARBA" id="ARBA00009199"/>
    </source>
</evidence>
<dbReference type="RefSeq" id="XP_002583101.1">
    <property type="nucleotide sequence ID" value="XM_002583055.1"/>
</dbReference>
<keyword evidence="10" id="KW-1185">Reference proteome</keyword>
<evidence type="ECO:0000256" key="4">
    <source>
        <dbReference type="ARBA" id="ARBA00022801"/>
    </source>
</evidence>
<gene>
    <name evidence="9" type="ORF">UREG_07874</name>
</gene>
<dbReference type="OMA" id="EPWRPEM"/>
<sequence>MWSTPSLSLSPSAKNAKSARRVDIGRSRYDRLEPSLVQRRAGANSPDNYSIPELSSSSLANPALLDAGISAAKRAALLASIPPEWIIPADILPPASQSDVTSFPEASGWFTPAELKITAAPALEILQNTRSGVWSAEAVARAFCKRAAAAHQLTNCLSETLFPEAIATAKALDAHLASTGTPVGPLHGLPVSLKDNFNVAGKDSTLGFSAWVNDPAAFDSTLVNLLRNAGAVFYVKTNVPTAMMIAETVNNVFGRTTNPRNRLLTSGGSSGGESALIAFGASPLGVGTDIGGSLRIPAALTGIFTLRPSFGRFPNILTKSGLAGQESVLSVNGPMGPSLASLALFASTVTNSQPWLVDPKCIPIPWRTVAPQKKLRIGITWDDGMVRPTPPVRRALKETAEKLRNAGHEVVDWAPIDHDKAADILDRFFLSDGGRSVQKLLSLSDEPIRPEMERYGRAVDSGVYELWQLHTIRNKLQKDYLDRWNAAGLDAIICPTCPFAAVEHTKFKHVAYTGVYNILDYSCISFPCNVSVDAKIDLSVAGEAPLSVVDEQVQNEYNPSAIHGMPVSLQLVGRRLEEEKVIMMGEVVLQAL</sequence>
<feature type="active site" description="Charge relay system" evidence="5">
    <location>
        <position position="194"/>
    </location>
</feature>
<dbReference type="FunCoup" id="C4JXT6">
    <property type="interactions" value="41"/>
</dbReference>
<dbReference type="HOGENOM" id="CLU_009600_9_2_1"/>
<dbReference type="STRING" id="336963.C4JXT6"/>
<evidence type="ECO:0000256" key="1">
    <source>
        <dbReference type="ARBA" id="ARBA00001311"/>
    </source>
</evidence>
<dbReference type="InterPro" id="IPR023631">
    <property type="entry name" value="Amidase_dom"/>
</dbReference>
<dbReference type="GO" id="GO:0004040">
    <property type="term" value="F:amidase activity"/>
    <property type="evidence" value="ECO:0007669"/>
    <property type="project" value="UniProtKB-EC"/>
</dbReference>
<feature type="binding site" evidence="6">
    <location>
        <position position="243"/>
    </location>
    <ligand>
        <name>substrate</name>
    </ligand>
</feature>
<feature type="compositionally biased region" description="Polar residues" evidence="7">
    <location>
        <begin position="1"/>
        <end position="15"/>
    </location>
</feature>
<dbReference type="SUPFAM" id="SSF75304">
    <property type="entry name" value="Amidase signature (AS) enzymes"/>
    <property type="match status" value="1"/>
</dbReference>
<dbReference type="PROSITE" id="PS00571">
    <property type="entry name" value="AMIDASES"/>
    <property type="match status" value="1"/>
</dbReference>
<feature type="active site" description="Acyl-ester intermediate" evidence="5">
    <location>
        <position position="293"/>
    </location>
</feature>
<dbReference type="PANTHER" id="PTHR46072:SF11">
    <property type="entry name" value="AMIDASE-RELATED"/>
    <property type="match status" value="1"/>
</dbReference>
<organism evidence="9 10">
    <name type="scientific">Uncinocarpus reesii (strain UAMH 1704)</name>
    <dbReference type="NCBI Taxonomy" id="336963"/>
    <lineage>
        <taxon>Eukaryota</taxon>
        <taxon>Fungi</taxon>
        <taxon>Dikarya</taxon>
        <taxon>Ascomycota</taxon>
        <taxon>Pezizomycotina</taxon>
        <taxon>Eurotiomycetes</taxon>
        <taxon>Eurotiomycetidae</taxon>
        <taxon>Onygenales</taxon>
        <taxon>Onygenaceae</taxon>
        <taxon>Uncinocarpus</taxon>
    </lineage>
</organism>
<protein>
    <recommendedName>
        <fullName evidence="3">amidase</fullName>
        <ecNumber evidence="3">3.5.1.4</ecNumber>
    </recommendedName>
</protein>
<dbReference type="PANTHER" id="PTHR46072">
    <property type="entry name" value="AMIDASE-RELATED-RELATED"/>
    <property type="match status" value="1"/>
</dbReference>
<dbReference type="KEGG" id="ure:UREG_07874"/>
<dbReference type="OrthoDB" id="6428749at2759"/>
<evidence type="ECO:0000256" key="3">
    <source>
        <dbReference type="ARBA" id="ARBA00012922"/>
    </source>
</evidence>
<feature type="domain" description="Amidase" evidence="8">
    <location>
        <begin position="139"/>
        <end position="581"/>
    </location>
</feature>
<name>C4JXT6_UNCRE</name>
<reference evidence="10" key="1">
    <citation type="journal article" date="2009" name="Genome Res.">
        <title>Comparative genomic analyses of the human fungal pathogens Coccidioides and their relatives.</title>
        <authorList>
            <person name="Sharpton T.J."/>
            <person name="Stajich J.E."/>
            <person name="Rounsley S.D."/>
            <person name="Gardner M.J."/>
            <person name="Wortman J.R."/>
            <person name="Jordar V.S."/>
            <person name="Maiti R."/>
            <person name="Kodira C.D."/>
            <person name="Neafsey D.E."/>
            <person name="Zeng Q."/>
            <person name="Hung C.-Y."/>
            <person name="McMahan C."/>
            <person name="Muszewska A."/>
            <person name="Grynberg M."/>
            <person name="Mandel M.A."/>
            <person name="Kellner E.M."/>
            <person name="Barker B.M."/>
            <person name="Galgiani J.N."/>
            <person name="Orbach M.J."/>
            <person name="Kirkland T.N."/>
            <person name="Cole G.T."/>
            <person name="Henn M.R."/>
            <person name="Birren B.W."/>
            <person name="Taylor J.W."/>
        </authorList>
    </citation>
    <scope>NUCLEOTIDE SEQUENCE [LARGE SCALE GENOMIC DNA]</scope>
    <source>
        <strain evidence="10">UAMH 1704</strain>
    </source>
</reference>
<dbReference type="EMBL" id="CH476619">
    <property type="protein sequence ID" value="EEP83009.1"/>
    <property type="molecule type" value="Genomic_DNA"/>
</dbReference>
<evidence type="ECO:0000313" key="10">
    <source>
        <dbReference type="Proteomes" id="UP000002058"/>
    </source>
</evidence>
<evidence type="ECO:0000256" key="7">
    <source>
        <dbReference type="SAM" id="MobiDB-lite"/>
    </source>
</evidence>
<dbReference type="VEuPathDB" id="FungiDB:UREG_07874"/>
<proteinExistence type="inferred from homology"/>
<evidence type="ECO:0000259" key="8">
    <source>
        <dbReference type="Pfam" id="PF01425"/>
    </source>
</evidence>
<evidence type="ECO:0000256" key="5">
    <source>
        <dbReference type="PIRSR" id="PIRSR001221-1"/>
    </source>
</evidence>
<dbReference type="InParanoid" id="C4JXT6"/>
<dbReference type="InterPro" id="IPR020556">
    <property type="entry name" value="Amidase_CS"/>
</dbReference>
<dbReference type="Proteomes" id="UP000002058">
    <property type="component" value="Unassembled WGS sequence"/>
</dbReference>
<dbReference type="PIRSF" id="PIRSF001221">
    <property type="entry name" value="Amidase_fungi"/>
    <property type="match status" value="1"/>
</dbReference>
<feature type="active site" description="Charge relay system" evidence="5">
    <location>
        <position position="269"/>
    </location>
</feature>
<dbReference type="Gene3D" id="3.90.1300.10">
    <property type="entry name" value="Amidase signature (AS) domain"/>
    <property type="match status" value="1"/>
</dbReference>
<accession>C4JXT6</accession>
<comment type="similarity">
    <text evidence="2">Belongs to the amidase family.</text>
</comment>
<keyword evidence="4" id="KW-0378">Hydrolase</keyword>
<feature type="binding site" evidence="6">
    <location>
        <position position="269"/>
    </location>
    <ligand>
        <name>substrate</name>
    </ligand>
</feature>
<evidence type="ECO:0000256" key="6">
    <source>
        <dbReference type="PIRSR" id="PIRSR001221-2"/>
    </source>
</evidence>
<dbReference type="GeneID" id="8440325"/>
<dbReference type="eggNOG" id="KOG1212">
    <property type="taxonomic scope" value="Eukaryota"/>
</dbReference>
<evidence type="ECO:0000313" key="9">
    <source>
        <dbReference type="EMBL" id="EEP83009.1"/>
    </source>
</evidence>
<dbReference type="InterPro" id="IPR036928">
    <property type="entry name" value="AS_sf"/>
</dbReference>
<feature type="binding site" evidence="6">
    <location>
        <begin position="290"/>
        <end position="293"/>
    </location>
    <ligand>
        <name>substrate</name>
    </ligand>
</feature>
<feature type="region of interest" description="Disordered" evidence="7">
    <location>
        <begin position="1"/>
        <end position="21"/>
    </location>
</feature>
<dbReference type="EC" id="3.5.1.4" evidence="3"/>
<dbReference type="AlphaFoldDB" id="C4JXT6"/>